<keyword evidence="2" id="KW-1185">Reference proteome</keyword>
<name>A0A8S4R5E3_9NEOP</name>
<reference evidence="1" key="1">
    <citation type="submission" date="2022-03" db="EMBL/GenBank/DDBJ databases">
        <authorList>
            <person name="Lindestad O."/>
        </authorList>
    </citation>
    <scope>NUCLEOTIDE SEQUENCE</scope>
</reference>
<organism evidence="1 2">
    <name type="scientific">Pararge aegeria aegeria</name>
    <dbReference type="NCBI Taxonomy" id="348720"/>
    <lineage>
        <taxon>Eukaryota</taxon>
        <taxon>Metazoa</taxon>
        <taxon>Ecdysozoa</taxon>
        <taxon>Arthropoda</taxon>
        <taxon>Hexapoda</taxon>
        <taxon>Insecta</taxon>
        <taxon>Pterygota</taxon>
        <taxon>Neoptera</taxon>
        <taxon>Endopterygota</taxon>
        <taxon>Lepidoptera</taxon>
        <taxon>Glossata</taxon>
        <taxon>Ditrysia</taxon>
        <taxon>Papilionoidea</taxon>
        <taxon>Nymphalidae</taxon>
        <taxon>Satyrinae</taxon>
        <taxon>Satyrini</taxon>
        <taxon>Parargina</taxon>
        <taxon>Pararge</taxon>
    </lineage>
</organism>
<accession>A0A8S4R5E3</accession>
<protein>
    <submittedName>
        <fullName evidence="1">Jg1911 protein</fullName>
    </submittedName>
</protein>
<sequence>MKAEPDASKQPCHYRNPVTPIIARAISKVWPLIALGFQLFLTEPHFEDRKQAHVTLLKSLESKKGTRTHSQSTPCWSSEDWRTSRIENIMKYSQTGFTMLTVNAILKCLKIT</sequence>
<evidence type="ECO:0000313" key="1">
    <source>
        <dbReference type="EMBL" id="CAH2230408.1"/>
    </source>
</evidence>
<evidence type="ECO:0000313" key="2">
    <source>
        <dbReference type="Proteomes" id="UP000838756"/>
    </source>
</evidence>
<dbReference type="EMBL" id="CAKXAJ010024807">
    <property type="protein sequence ID" value="CAH2230408.1"/>
    <property type="molecule type" value="Genomic_DNA"/>
</dbReference>
<gene>
    <name evidence="1" type="primary">jg1911</name>
    <name evidence="1" type="ORF">PAEG_LOCUS9623</name>
</gene>
<dbReference type="AlphaFoldDB" id="A0A8S4R5E3"/>
<proteinExistence type="predicted"/>
<comment type="caution">
    <text evidence="1">The sequence shown here is derived from an EMBL/GenBank/DDBJ whole genome shotgun (WGS) entry which is preliminary data.</text>
</comment>
<dbReference type="Proteomes" id="UP000838756">
    <property type="component" value="Unassembled WGS sequence"/>
</dbReference>